<organism evidence="9 10">
    <name type="scientific">Actinoallomurus spadix</name>
    <dbReference type="NCBI Taxonomy" id="79912"/>
    <lineage>
        <taxon>Bacteria</taxon>
        <taxon>Bacillati</taxon>
        <taxon>Actinomycetota</taxon>
        <taxon>Actinomycetes</taxon>
        <taxon>Streptosporangiales</taxon>
        <taxon>Thermomonosporaceae</taxon>
        <taxon>Actinoallomurus</taxon>
    </lineage>
</organism>
<keyword evidence="10" id="KW-1185">Reference proteome</keyword>
<comment type="caution">
    <text evidence="9">The sequence shown here is derived from an EMBL/GenBank/DDBJ whole genome shotgun (WGS) entry which is preliminary data.</text>
</comment>
<dbReference type="Pfam" id="PF01850">
    <property type="entry name" value="PIN"/>
    <property type="match status" value="1"/>
</dbReference>
<dbReference type="InterPro" id="IPR002716">
    <property type="entry name" value="PIN_dom"/>
</dbReference>
<evidence type="ECO:0000313" key="9">
    <source>
        <dbReference type="EMBL" id="GAA0330759.1"/>
    </source>
</evidence>
<dbReference type="PANTHER" id="PTHR33653:SF1">
    <property type="entry name" value="RIBONUCLEASE VAPC2"/>
    <property type="match status" value="1"/>
</dbReference>
<proteinExistence type="inferred from homology"/>
<evidence type="ECO:0000313" key="10">
    <source>
        <dbReference type="Proteomes" id="UP001501822"/>
    </source>
</evidence>
<evidence type="ECO:0000256" key="2">
    <source>
        <dbReference type="ARBA" id="ARBA00022649"/>
    </source>
</evidence>
<protein>
    <submittedName>
        <fullName evidence="9">Type II toxin-antitoxin system VapC family toxin</fullName>
    </submittedName>
</protein>
<evidence type="ECO:0000256" key="4">
    <source>
        <dbReference type="ARBA" id="ARBA00022723"/>
    </source>
</evidence>
<evidence type="ECO:0000256" key="7">
    <source>
        <dbReference type="ARBA" id="ARBA00038093"/>
    </source>
</evidence>
<sequence>MAYLLDTNVVSELRKSRGCDPNVRAWYRSIEGSTEYLSSLVIGELTRGIHQLSKRDLPQATTLAAWLTGIKEQYASRIIPVDTAAAIIWGRWQAVSPIPVVDGLMAATAYLNDWTFVTRNVKDVERTGVRTLNPFEPMATSS</sequence>
<name>A0ABN0WAE9_9ACTN</name>
<dbReference type="InterPro" id="IPR029060">
    <property type="entry name" value="PIN-like_dom_sf"/>
</dbReference>
<keyword evidence="5" id="KW-0378">Hydrolase</keyword>
<dbReference type="RefSeq" id="WP_252805600.1">
    <property type="nucleotide sequence ID" value="NZ_BAAABM010000016.1"/>
</dbReference>
<dbReference type="Proteomes" id="UP001501822">
    <property type="component" value="Unassembled WGS sequence"/>
</dbReference>
<keyword evidence="6" id="KW-0460">Magnesium</keyword>
<comment type="cofactor">
    <cofactor evidence="1">
        <name>Mg(2+)</name>
        <dbReference type="ChEBI" id="CHEBI:18420"/>
    </cofactor>
</comment>
<feature type="domain" description="PIN" evidence="8">
    <location>
        <begin position="3"/>
        <end position="120"/>
    </location>
</feature>
<evidence type="ECO:0000259" key="8">
    <source>
        <dbReference type="Pfam" id="PF01850"/>
    </source>
</evidence>
<evidence type="ECO:0000256" key="6">
    <source>
        <dbReference type="ARBA" id="ARBA00022842"/>
    </source>
</evidence>
<keyword evidence="3" id="KW-0540">Nuclease</keyword>
<evidence type="ECO:0000256" key="5">
    <source>
        <dbReference type="ARBA" id="ARBA00022801"/>
    </source>
</evidence>
<keyword evidence="4" id="KW-0479">Metal-binding</keyword>
<reference evidence="9 10" key="1">
    <citation type="journal article" date="2019" name="Int. J. Syst. Evol. Microbiol.">
        <title>The Global Catalogue of Microorganisms (GCM) 10K type strain sequencing project: providing services to taxonomists for standard genome sequencing and annotation.</title>
        <authorList>
            <consortium name="The Broad Institute Genomics Platform"/>
            <consortium name="The Broad Institute Genome Sequencing Center for Infectious Disease"/>
            <person name="Wu L."/>
            <person name="Ma J."/>
        </authorList>
    </citation>
    <scope>NUCLEOTIDE SEQUENCE [LARGE SCALE GENOMIC DNA]</scope>
    <source>
        <strain evidence="9 10">JCM 3146</strain>
    </source>
</reference>
<gene>
    <name evidence="9" type="ORF">GCM10010151_20720</name>
</gene>
<dbReference type="Gene3D" id="3.40.50.1010">
    <property type="entry name" value="5'-nuclease"/>
    <property type="match status" value="1"/>
</dbReference>
<comment type="similarity">
    <text evidence="7">Belongs to the PINc/VapC protein family.</text>
</comment>
<dbReference type="SUPFAM" id="SSF88723">
    <property type="entry name" value="PIN domain-like"/>
    <property type="match status" value="1"/>
</dbReference>
<dbReference type="CDD" id="cd18746">
    <property type="entry name" value="PIN_VapC4-5_FitB-like"/>
    <property type="match status" value="1"/>
</dbReference>
<evidence type="ECO:0000256" key="1">
    <source>
        <dbReference type="ARBA" id="ARBA00001946"/>
    </source>
</evidence>
<dbReference type="PANTHER" id="PTHR33653">
    <property type="entry name" value="RIBONUCLEASE VAPC2"/>
    <property type="match status" value="1"/>
</dbReference>
<dbReference type="InterPro" id="IPR050556">
    <property type="entry name" value="Type_II_TA_system_RNase"/>
</dbReference>
<accession>A0ABN0WAE9</accession>
<dbReference type="EMBL" id="BAAABM010000016">
    <property type="protein sequence ID" value="GAA0330759.1"/>
    <property type="molecule type" value="Genomic_DNA"/>
</dbReference>
<evidence type="ECO:0000256" key="3">
    <source>
        <dbReference type="ARBA" id="ARBA00022722"/>
    </source>
</evidence>
<keyword evidence="2" id="KW-1277">Toxin-antitoxin system</keyword>